<dbReference type="Proteomes" id="UP000198873">
    <property type="component" value="Unassembled WGS sequence"/>
</dbReference>
<organism evidence="1 2">
    <name type="scientific">Streptomyces harbinensis</name>
    <dbReference type="NCBI Taxonomy" id="1176198"/>
    <lineage>
        <taxon>Bacteria</taxon>
        <taxon>Bacillati</taxon>
        <taxon>Actinomycetota</taxon>
        <taxon>Actinomycetes</taxon>
        <taxon>Kitasatosporales</taxon>
        <taxon>Streptomycetaceae</taxon>
        <taxon>Streptomyces</taxon>
    </lineage>
</organism>
<protein>
    <submittedName>
        <fullName evidence="1">Winged helix-turn helix</fullName>
    </submittedName>
</protein>
<keyword evidence="2" id="KW-1185">Reference proteome</keyword>
<dbReference type="InterPro" id="IPR009057">
    <property type="entry name" value="Homeodomain-like_sf"/>
</dbReference>
<evidence type="ECO:0000313" key="2">
    <source>
        <dbReference type="Proteomes" id="UP000198873"/>
    </source>
</evidence>
<dbReference type="STRING" id="1176198.SAMN05444716_102697"/>
<gene>
    <name evidence="1" type="ORF">SAMN05444716_102697</name>
</gene>
<dbReference type="Pfam" id="PF13551">
    <property type="entry name" value="HTH_29"/>
    <property type="match status" value="1"/>
</dbReference>
<reference evidence="2" key="1">
    <citation type="submission" date="2016-10" db="EMBL/GenBank/DDBJ databases">
        <authorList>
            <person name="Varghese N."/>
            <person name="Submissions S."/>
        </authorList>
    </citation>
    <scope>NUCLEOTIDE SEQUENCE [LARGE SCALE GENOMIC DNA]</scope>
    <source>
        <strain evidence="2">CGMCC 4.7047</strain>
    </source>
</reference>
<name>A0A1I6R3N0_9ACTN</name>
<accession>A0A1I6R3N0</accession>
<dbReference type="EMBL" id="FPAB01000002">
    <property type="protein sequence ID" value="SFS59160.1"/>
    <property type="molecule type" value="Genomic_DNA"/>
</dbReference>
<sequence length="293" mass="31766">MYVAPALVLQHGDRQRLELIISKAPTQLAQRAHIVLLAASGLPNTEIAQRTGTTRPTVLKWRERYGAAGIDGLTDRPRPGRRVQVDEAEILAETLADRGIPPPALRAPRWSSRLLASRLDVSYTTVARVWRKWRVQPDRLDTYVFPVEPVLGPDLGAPVALHLGTRPIAVFTTAPGAHQRLLELTHALSLPARPSDPFCPAKLLSHLPGSAGPLRVLTGRHALAALPRGMPPGTTAHHTPSTETWLTVVATALGIQAREAARGGDRTLSDPGPTLRALPAFTWLARFGRPVVH</sequence>
<dbReference type="SUPFAM" id="SSF46689">
    <property type="entry name" value="Homeodomain-like"/>
    <property type="match status" value="1"/>
</dbReference>
<dbReference type="AlphaFoldDB" id="A0A1I6R3N0"/>
<evidence type="ECO:0000313" key="1">
    <source>
        <dbReference type="EMBL" id="SFS59160.1"/>
    </source>
</evidence>
<proteinExistence type="predicted"/>